<dbReference type="Proteomes" id="UP000589896">
    <property type="component" value="Unassembled WGS sequence"/>
</dbReference>
<reference evidence="3 4" key="1">
    <citation type="submission" date="2020-07" db="EMBL/GenBank/DDBJ databases">
        <title>isolation of Luteimonas sp. SJ-16.</title>
        <authorList>
            <person name="Huang X.-X."/>
            <person name="Xu L."/>
            <person name="Sun J.-Q."/>
        </authorList>
    </citation>
    <scope>NUCLEOTIDE SEQUENCE [LARGE SCALE GENOMIC DNA]</scope>
    <source>
        <strain evidence="3 4">SJ-16</strain>
    </source>
</reference>
<dbReference type="RefSeq" id="WP_180545458.1">
    <property type="nucleotide sequence ID" value="NZ_JACCJZ010000017.1"/>
</dbReference>
<comment type="caution">
    <text evidence="3">The sequence shown here is derived from an EMBL/GenBank/DDBJ whole genome shotgun (WGS) entry which is preliminary data.</text>
</comment>
<feature type="signal peptide" evidence="2">
    <location>
        <begin position="1"/>
        <end position="22"/>
    </location>
</feature>
<organism evidence="3 4">
    <name type="scientific">Luteimonas deserti</name>
    <dbReference type="NCBI Taxonomy" id="2752306"/>
    <lineage>
        <taxon>Bacteria</taxon>
        <taxon>Pseudomonadati</taxon>
        <taxon>Pseudomonadota</taxon>
        <taxon>Gammaproteobacteria</taxon>
        <taxon>Lysobacterales</taxon>
        <taxon>Lysobacteraceae</taxon>
        <taxon>Luteimonas</taxon>
    </lineage>
</organism>
<evidence type="ECO:0000313" key="4">
    <source>
        <dbReference type="Proteomes" id="UP000589896"/>
    </source>
</evidence>
<evidence type="ECO:0000256" key="1">
    <source>
        <dbReference type="SAM" id="Phobius"/>
    </source>
</evidence>
<feature type="chain" id="PRO_5030631465" evidence="2">
    <location>
        <begin position="23"/>
        <end position="164"/>
    </location>
</feature>
<feature type="transmembrane region" description="Helical" evidence="1">
    <location>
        <begin position="72"/>
        <end position="92"/>
    </location>
</feature>
<keyword evidence="1" id="KW-1133">Transmembrane helix</keyword>
<evidence type="ECO:0000256" key="2">
    <source>
        <dbReference type="SAM" id="SignalP"/>
    </source>
</evidence>
<sequence length="164" mass="16608">MALIHSVLMGAVAGMRAMTPFAAVANAARTRSLPRGNGAPPLLGSRIVASLAGTLAAGELAGDKMKTAPDRIVPAGMLARIATGALAGAALAPARQRPVAALLGAGAAVGMAYLTFRLRVRAMARYGQTTTGVVEDAIAVTSAALIAHSAAQTTPARRSTRRRR</sequence>
<proteinExistence type="predicted"/>
<protein>
    <submittedName>
        <fullName evidence="3">DUF4126 family protein</fullName>
    </submittedName>
</protein>
<dbReference type="EMBL" id="JACCJZ010000017">
    <property type="protein sequence ID" value="NYZ63254.1"/>
    <property type="molecule type" value="Genomic_DNA"/>
</dbReference>
<name>A0A7Z0QSD1_9GAMM</name>
<gene>
    <name evidence="3" type="ORF">H0E82_10825</name>
</gene>
<keyword evidence="4" id="KW-1185">Reference proteome</keyword>
<evidence type="ECO:0000313" key="3">
    <source>
        <dbReference type="EMBL" id="NYZ63254.1"/>
    </source>
</evidence>
<keyword evidence="1" id="KW-0812">Transmembrane</keyword>
<keyword evidence="2" id="KW-0732">Signal</keyword>
<feature type="transmembrane region" description="Helical" evidence="1">
    <location>
        <begin position="98"/>
        <end position="116"/>
    </location>
</feature>
<dbReference type="AlphaFoldDB" id="A0A7Z0QSD1"/>
<keyword evidence="1" id="KW-0472">Membrane</keyword>
<accession>A0A7Z0QSD1</accession>